<reference evidence="8" key="1">
    <citation type="submission" date="2022-03" db="EMBL/GenBank/DDBJ databases">
        <authorList>
            <person name="Martin C."/>
        </authorList>
    </citation>
    <scope>NUCLEOTIDE SEQUENCE</scope>
</reference>
<gene>
    <name evidence="8" type="ORF">OFUS_LOCUS23970</name>
</gene>
<accession>A0A8J1TB29</accession>
<keyword evidence="6" id="KW-0560">Oxidoreductase</keyword>
<comment type="subcellular location">
    <subcellularLocation>
        <location evidence="2">Peroxisome matrix</location>
    </subcellularLocation>
</comment>
<evidence type="ECO:0000256" key="4">
    <source>
        <dbReference type="ARBA" id="ARBA00022630"/>
    </source>
</evidence>
<dbReference type="Gene3D" id="3.40.50.720">
    <property type="entry name" value="NAD(P)-binding Rossmann-like Domain"/>
    <property type="match status" value="1"/>
</dbReference>
<evidence type="ECO:0000256" key="2">
    <source>
        <dbReference type="ARBA" id="ARBA00004253"/>
    </source>
</evidence>
<dbReference type="InterPro" id="IPR006181">
    <property type="entry name" value="D-amino_acid_oxidase_CS"/>
</dbReference>
<evidence type="ECO:0000256" key="1">
    <source>
        <dbReference type="ARBA" id="ARBA00001974"/>
    </source>
</evidence>
<dbReference type="PROSITE" id="PS00677">
    <property type="entry name" value="DAO"/>
    <property type="match status" value="1"/>
</dbReference>
<feature type="binding site" evidence="7">
    <location>
        <begin position="41"/>
        <end position="42"/>
    </location>
    <ligand>
        <name>FAD</name>
        <dbReference type="ChEBI" id="CHEBI:57692"/>
    </ligand>
</feature>
<comment type="caution">
    <text evidence="8">The sequence shown here is derived from an EMBL/GenBank/DDBJ whole genome shotgun (WGS) entry which is preliminary data.</text>
</comment>
<dbReference type="SUPFAM" id="SSF51971">
    <property type="entry name" value="Nucleotide-binding domain"/>
    <property type="match status" value="1"/>
</dbReference>
<evidence type="ECO:0000256" key="7">
    <source>
        <dbReference type="PIRSR" id="PIRSR000189-1"/>
    </source>
</evidence>
<evidence type="ECO:0000256" key="3">
    <source>
        <dbReference type="ARBA" id="ARBA00006730"/>
    </source>
</evidence>
<evidence type="ECO:0000256" key="6">
    <source>
        <dbReference type="ARBA" id="ARBA00023002"/>
    </source>
</evidence>
<dbReference type="GO" id="GO:0019478">
    <property type="term" value="P:D-amino acid catabolic process"/>
    <property type="evidence" value="ECO:0007669"/>
    <property type="project" value="TreeGrafter"/>
</dbReference>
<feature type="binding site" evidence="7">
    <location>
        <position position="219"/>
    </location>
    <ligand>
        <name>D-dopa</name>
        <dbReference type="ChEBI" id="CHEBI:149689"/>
    </ligand>
</feature>
<dbReference type="PANTHER" id="PTHR11530:SF11">
    <property type="entry name" value="D-ASPARTATE OXIDASE"/>
    <property type="match status" value="1"/>
</dbReference>
<name>A0A8J1TB29_OWEFU</name>
<dbReference type="OrthoDB" id="2015447at2759"/>
<dbReference type="Pfam" id="PF01266">
    <property type="entry name" value="DAO"/>
    <property type="match status" value="1"/>
</dbReference>
<sequence>MVRIAVIGAGIVGLSTAVNIQRKIDGAEVIIYADKFGVDTTSDGAAGIFLMAQPPPGVPDDIVKLWLGEGWKHYDSIASSAEASSAGIHVLSGYVLYNDGPKDPLYKDYVYHYRNCTDKELQKMGFKYGEFATTLIVEGRRYLPWITKEFIKNGGKFVKKRLSTLGDIGDSYEIIVNCSGLGSRELVGDAKTYPIRGQVIRVKAPWVKHFYYDTQNVVYVIPGVDNVTLGGTKLVGDEDKVVRVETRDEILQNCCTLVPSLAKADFQWDWVGQRPGRSTARVEAQIVNINGKAQKVVHNYGHGAVGITLSWGSAVHATNLLKTLLSNTNAKL</sequence>
<organism evidence="8 9">
    <name type="scientific">Owenia fusiformis</name>
    <name type="common">Polychaete worm</name>
    <dbReference type="NCBI Taxonomy" id="6347"/>
    <lineage>
        <taxon>Eukaryota</taxon>
        <taxon>Metazoa</taxon>
        <taxon>Spiralia</taxon>
        <taxon>Lophotrochozoa</taxon>
        <taxon>Annelida</taxon>
        <taxon>Polychaeta</taxon>
        <taxon>Sedentaria</taxon>
        <taxon>Canalipalpata</taxon>
        <taxon>Sabellida</taxon>
        <taxon>Oweniida</taxon>
        <taxon>Oweniidae</taxon>
        <taxon>Owenia</taxon>
    </lineage>
</organism>
<feature type="binding site" evidence="7">
    <location>
        <position position="274"/>
    </location>
    <ligand>
        <name>D-dopa</name>
        <dbReference type="ChEBI" id="CHEBI:149689"/>
    </ligand>
</feature>
<dbReference type="AlphaFoldDB" id="A0A8J1TB29"/>
<evidence type="ECO:0000313" key="8">
    <source>
        <dbReference type="EMBL" id="CAH1800031.1"/>
    </source>
</evidence>
<dbReference type="InterPro" id="IPR006076">
    <property type="entry name" value="FAD-dep_OxRdtase"/>
</dbReference>
<dbReference type="PIRSF" id="PIRSF000189">
    <property type="entry name" value="D-aa_oxidase"/>
    <property type="match status" value="1"/>
</dbReference>
<keyword evidence="9" id="KW-1185">Reference proteome</keyword>
<comment type="cofactor">
    <cofactor evidence="1 7">
        <name>FAD</name>
        <dbReference type="ChEBI" id="CHEBI:57692"/>
    </cofactor>
</comment>
<proteinExistence type="inferred from homology"/>
<comment type="similarity">
    <text evidence="3">Belongs to the DAMOX/DASOX family.</text>
</comment>
<dbReference type="Proteomes" id="UP000749559">
    <property type="component" value="Unassembled WGS sequence"/>
</dbReference>
<keyword evidence="4" id="KW-0285">Flavoprotein</keyword>
<dbReference type="GO" id="GO:0005782">
    <property type="term" value="C:peroxisomal matrix"/>
    <property type="evidence" value="ECO:0007669"/>
    <property type="project" value="UniProtKB-SubCell"/>
</dbReference>
<evidence type="ECO:0000256" key="5">
    <source>
        <dbReference type="ARBA" id="ARBA00022827"/>
    </source>
</evidence>
<dbReference type="GO" id="GO:0003884">
    <property type="term" value="F:D-amino-acid oxidase activity"/>
    <property type="evidence" value="ECO:0007669"/>
    <property type="project" value="InterPro"/>
</dbReference>
<dbReference type="PANTHER" id="PTHR11530">
    <property type="entry name" value="D-AMINO ACID OXIDASE"/>
    <property type="match status" value="1"/>
</dbReference>
<dbReference type="EMBL" id="CAIIXF020000011">
    <property type="protein sequence ID" value="CAH1800031.1"/>
    <property type="molecule type" value="Genomic_DNA"/>
</dbReference>
<keyword evidence="5 7" id="KW-0274">FAD</keyword>
<evidence type="ECO:0000313" key="9">
    <source>
        <dbReference type="Proteomes" id="UP000749559"/>
    </source>
</evidence>
<protein>
    <submittedName>
        <fullName evidence="8">Uncharacterized protein</fullName>
    </submittedName>
</protein>
<dbReference type="Gene3D" id="3.30.9.10">
    <property type="entry name" value="D-Amino Acid Oxidase, subunit A, domain 2"/>
    <property type="match status" value="1"/>
</dbReference>
<dbReference type="GO" id="GO:0071949">
    <property type="term" value="F:FAD binding"/>
    <property type="evidence" value="ECO:0007669"/>
    <property type="project" value="InterPro"/>
</dbReference>
<dbReference type="SUPFAM" id="SSF54373">
    <property type="entry name" value="FAD-linked reductases, C-terminal domain"/>
    <property type="match status" value="1"/>
</dbReference>
<dbReference type="InterPro" id="IPR023209">
    <property type="entry name" value="DAO"/>
</dbReference>